<dbReference type="PANTHER" id="PTHR20837:SF7">
    <property type="entry name" value="COILED-COIL AND C2 DOMAIN-CONTAINING PROTEIN 2A"/>
    <property type="match status" value="1"/>
</dbReference>
<evidence type="ECO:0000256" key="2">
    <source>
        <dbReference type="SAM" id="MobiDB-lite"/>
    </source>
</evidence>
<feature type="compositionally biased region" description="Basic and acidic residues" evidence="2">
    <location>
        <begin position="657"/>
        <end position="681"/>
    </location>
</feature>
<dbReference type="Pfam" id="PF15625">
    <property type="entry name" value="CC2D2AN-C2"/>
    <property type="match status" value="1"/>
</dbReference>
<sequence length="901" mass="102851">MSSSSDLREKIKQKRRALRQSLVKDKSIMDTQALVTTEMEMSKEKELTVEEEEQVESLKQSLKDQRQRRRKKLQQDASTEDSGSEFRAARRGGQGGAHLEPVASTSGLGRSSRDLPPLPVSPHGSSQSEVSMRQRMREKLQAARSKSLQQDSALEPAGRLQALRDRDALTRFDRELDSELRNGRRDDVSPVAAKVRFRDAALRVRQKAETAMGLPTAEEAYNFFTFNFDPEPEEEPKKGRKKRSLRPGEGEEEQEGAGEEEGEEEEAEMGGEEEEEEETENRAEDAPLVGEEEELFQVAQTAQDFLEVKRAEYQGYSSRLQQERDVLFTPSLMPVPASSKVGENLQPRYPEEEGLYVGQRPAVSRSNQIILENRILQQEGKKWFGDDGQVLALPDPIKESSTRPPFYNLEQDLEPALHTVYRKALKSKYASRYLPGVGDPEGDYQLDIDVSGLVFSHHPLFSREHVLAARLAQLYDQHLSRQHKNLTSLLTDKLSGLRKAVAQMSELHRGQSLTPASQHRISEYKQEIRSTRKLRDAEQEKDRVLLKSILKVWKEMKALREFQRFTNTPYKLYLRREEVDRVDDERRYEVEIEVEVTELQEEYEEEYERSLSEFRRQQEEWRSWRRRQKAKKKKKRRKTDEDEDEEEDNQEEELGEEPPKPAPPERKDLSALEQQIREKASRSRRKPGEPVLVPELTASGSATPNQQCPRGEFTRREDVARRSLFAKVLYNDKEVSRTDSRALSQEFRVHFGQIFNLKIVNWPESIRIQVFEVTGSTPALLAEVFVPLPEPSILTGSAPTEELEFSSNQRVMFNHEGVGSGVPISFEADGSNKLTLLTSGKLACSVSWAMGEDHTPLAPPMSQPSTSMHSALKQMDAIACIGASGLSDMKKLGKWATRVSQ</sequence>
<dbReference type="GO" id="GO:0035869">
    <property type="term" value="C:ciliary transition zone"/>
    <property type="evidence" value="ECO:0007669"/>
    <property type="project" value="TreeGrafter"/>
</dbReference>
<dbReference type="InterPro" id="IPR052434">
    <property type="entry name" value="Tectonic-like_complex_comp"/>
</dbReference>
<feature type="region of interest" description="Disordered" evidence="2">
    <location>
        <begin position="632"/>
        <end position="715"/>
    </location>
</feature>
<evidence type="ECO:0008006" key="7">
    <source>
        <dbReference type="Google" id="ProtNLM"/>
    </source>
</evidence>
<feature type="domain" description="CC2D2A N-terminal C2" evidence="3">
    <location>
        <begin position="687"/>
        <end position="860"/>
    </location>
</feature>
<accession>A0AAD7S7K7</accession>
<feature type="compositionally biased region" description="Polar residues" evidence="2">
    <location>
        <begin position="698"/>
        <end position="708"/>
    </location>
</feature>
<evidence type="ECO:0000313" key="6">
    <source>
        <dbReference type="Proteomes" id="UP001221898"/>
    </source>
</evidence>
<feature type="compositionally biased region" description="Acidic residues" evidence="2">
    <location>
        <begin position="641"/>
        <end position="656"/>
    </location>
</feature>
<protein>
    <recommendedName>
        <fullName evidence="7">Coiled-coil and C2 domain-containing protein 2A</fullName>
    </recommendedName>
</protein>
<proteinExistence type="predicted"/>
<dbReference type="GO" id="GO:1904491">
    <property type="term" value="P:protein localization to ciliary transition zone"/>
    <property type="evidence" value="ECO:0007669"/>
    <property type="project" value="TreeGrafter"/>
</dbReference>
<feature type="domain" description="DUF5523" evidence="4">
    <location>
        <begin position="161"/>
        <end position="423"/>
    </location>
</feature>
<feature type="coiled-coil region" evidence="1">
    <location>
        <begin position="589"/>
        <end position="620"/>
    </location>
</feature>
<dbReference type="InterPro" id="IPR041510">
    <property type="entry name" value="DUF5523"/>
</dbReference>
<evidence type="ECO:0000256" key="1">
    <source>
        <dbReference type="SAM" id="Coils"/>
    </source>
</evidence>
<keyword evidence="6" id="KW-1185">Reference proteome</keyword>
<evidence type="ECO:0000259" key="3">
    <source>
        <dbReference type="Pfam" id="PF15625"/>
    </source>
</evidence>
<dbReference type="PANTHER" id="PTHR20837">
    <property type="entry name" value="CENTROSOMAL PROTEIN-RELATED"/>
    <property type="match status" value="1"/>
</dbReference>
<evidence type="ECO:0000313" key="5">
    <source>
        <dbReference type="EMBL" id="KAJ8397457.1"/>
    </source>
</evidence>
<keyword evidence="1" id="KW-0175">Coiled coil</keyword>
<dbReference type="Pfam" id="PF17661">
    <property type="entry name" value="DUF5523"/>
    <property type="match status" value="1"/>
</dbReference>
<feature type="compositionally biased region" description="Acidic residues" evidence="2">
    <location>
        <begin position="250"/>
        <end position="279"/>
    </location>
</feature>
<feature type="region of interest" description="Disordered" evidence="2">
    <location>
        <begin position="227"/>
        <end position="285"/>
    </location>
</feature>
<organism evidence="5 6">
    <name type="scientific">Aldrovandia affinis</name>
    <dbReference type="NCBI Taxonomy" id="143900"/>
    <lineage>
        <taxon>Eukaryota</taxon>
        <taxon>Metazoa</taxon>
        <taxon>Chordata</taxon>
        <taxon>Craniata</taxon>
        <taxon>Vertebrata</taxon>
        <taxon>Euteleostomi</taxon>
        <taxon>Actinopterygii</taxon>
        <taxon>Neopterygii</taxon>
        <taxon>Teleostei</taxon>
        <taxon>Notacanthiformes</taxon>
        <taxon>Halosauridae</taxon>
        <taxon>Aldrovandia</taxon>
    </lineage>
</organism>
<dbReference type="InterPro" id="IPR028928">
    <property type="entry name" value="CC2D2AN-C2"/>
</dbReference>
<dbReference type="Proteomes" id="UP001221898">
    <property type="component" value="Unassembled WGS sequence"/>
</dbReference>
<gene>
    <name evidence="5" type="ORF">AAFF_G00437330</name>
</gene>
<name>A0AAD7S7K7_9TELE</name>
<dbReference type="GO" id="GO:1905515">
    <property type="term" value="P:non-motile cilium assembly"/>
    <property type="evidence" value="ECO:0007669"/>
    <property type="project" value="TreeGrafter"/>
</dbReference>
<dbReference type="EMBL" id="JAINUG010000097">
    <property type="protein sequence ID" value="KAJ8397457.1"/>
    <property type="molecule type" value="Genomic_DNA"/>
</dbReference>
<feature type="region of interest" description="Disordered" evidence="2">
    <location>
        <begin position="39"/>
        <end position="160"/>
    </location>
</feature>
<evidence type="ECO:0000259" key="4">
    <source>
        <dbReference type="Pfam" id="PF17661"/>
    </source>
</evidence>
<comment type="caution">
    <text evidence="5">The sequence shown here is derived from an EMBL/GenBank/DDBJ whole genome shotgun (WGS) entry which is preliminary data.</text>
</comment>
<reference evidence="5" key="1">
    <citation type="journal article" date="2023" name="Science">
        <title>Genome structures resolve the early diversification of teleost fishes.</title>
        <authorList>
            <person name="Parey E."/>
            <person name="Louis A."/>
            <person name="Montfort J."/>
            <person name="Bouchez O."/>
            <person name="Roques C."/>
            <person name="Iampietro C."/>
            <person name="Lluch J."/>
            <person name="Castinel A."/>
            <person name="Donnadieu C."/>
            <person name="Desvignes T."/>
            <person name="Floi Bucao C."/>
            <person name="Jouanno E."/>
            <person name="Wen M."/>
            <person name="Mejri S."/>
            <person name="Dirks R."/>
            <person name="Jansen H."/>
            <person name="Henkel C."/>
            <person name="Chen W.J."/>
            <person name="Zahm M."/>
            <person name="Cabau C."/>
            <person name="Klopp C."/>
            <person name="Thompson A.W."/>
            <person name="Robinson-Rechavi M."/>
            <person name="Braasch I."/>
            <person name="Lecointre G."/>
            <person name="Bobe J."/>
            <person name="Postlethwait J.H."/>
            <person name="Berthelot C."/>
            <person name="Roest Crollius H."/>
            <person name="Guiguen Y."/>
        </authorList>
    </citation>
    <scope>NUCLEOTIDE SEQUENCE</scope>
    <source>
        <strain evidence="5">NC1722</strain>
    </source>
</reference>
<dbReference type="AlphaFoldDB" id="A0AAD7S7K7"/>